<dbReference type="EMBL" id="JAXUIC010000006">
    <property type="protein sequence ID" value="KAK4584280.1"/>
    <property type="molecule type" value="Genomic_DNA"/>
</dbReference>
<evidence type="ECO:0000256" key="4">
    <source>
        <dbReference type="ARBA" id="ARBA00040298"/>
    </source>
</evidence>
<dbReference type="Pfam" id="PF13450">
    <property type="entry name" value="NAD_binding_8"/>
    <property type="match status" value="1"/>
</dbReference>
<comment type="function">
    <text evidence="2">Probable oxidoreductase that may play a role as regulator of mitochondrial function.</text>
</comment>
<dbReference type="SUPFAM" id="SSF51905">
    <property type="entry name" value="FAD/NAD(P)-binding domain"/>
    <property type="match status" value="1"/>
</dbReference>
<evidence type="ECO:0000313" key="6">
    <source>
        <dbReference type="EMBL" id="KAK4584280.1"/>
    </source>
</evidence>
<comment type="caution">
    <text evidence="6">The sequence shown here is derived from an EMBL/GenBank/DDBJ whole genome shotgun (WGS) entry which is preliminary data.</text>
</comment>
<evidence type="ECO:0000256" key="3">
    <source>
        <dbReference type="ARBA" id="ARBA00038825"/>
    </source>
</evidence>
<protein>
    <recommendedName>
        <fullName evidence="4">Pyridine nucleotide-disulfide oxidoreductase domain-containing protein 2</fullName>
    </recommendedName>
</protein>
<evidence type="ECO:0000313" key="7">
    <source>
        <dbReference type="Proteomes" id="UP001324115"/>
    </source>
</evidence>
<dbReference type="InterPro" id="IPR036188">
    <property type="entry name" value="FAD/NAD-bd_sf"/>
</dbReference>
<comment type="subunit">
    <text evidence="3">Interacts with COX5B; this interaction may contribute to localize PYROXD2 to the inner face of the inner mitochondrial membrane.</text>
</comment>
<dbReference type="Pfam" id="PF01593">
    <property type="entry name" value="Amino_oxidase"/>
    <property type="match status" value="1"/>
</dbReference>
<organism evidence="6 7">
    <name type="scientific">Quercus rubra</name>
    <name type="common">Northern red oak</name>
    <name type="synonym">Quercus borealis</name>
    <dbReference type="NCBI Taxonomy" id="3512"/>
    <lineage>
        <taxon>Eukaryota</taxon>
        <taxon>Viridiplantae</taxon>
        <taxon>Streptophyta</taxon>
        <taxon>Embryophyta</taxon>
        <taxon>Tracheophyta</taxon>
        <taxon>Spermatophyta</taxon>
        <taxon>Magnoliopsida</taxon>
        <taxon>eudicotyledons</taxon>
        <taxon>Gunneridae</taxon>
        <taxon>Pentapetalae</taxon>
        <taxon>rosids</taxon>
        <taxon>fabids</taxon>
        <taxon>Fagales</taxon>
        <taxon>Fagaceae</taxon>
        <taxon>Quercus</taxon>
    </lineage>
</organism>
<dbReference type="GO" id="GO:0016491">
    <property type="term" value="F:oxidoreductase activity"/>
    <property type="evidence" value="ECO:0007669"/>
    <property type="project" value="InterPro"/>
</dbReference>
<proteinExistence type="predicted"/>
<keyword evidence="7" id="KW-1185">Reference proteome</keyword>
<gene>
    <name evidence="6" type="ORF">RGQ29_022139</name>
</gene>
<accession>A0AAN7F2C1</accession>
<reference evidence="6 7" key="1">
    <citation type="journal article" date="2023" name="G3 (Bethesda)">
        <title>A haplotype-resolved chromosome-scale genome for Quercus rubra L. provides insights into the genetics of adaptive traits for red oak species.</title>
        <authorList>
            <person name="Kapoor B."/>
            <person name="Jenkins J."/>
            <person name="Schmutz J."/>
            <person name="Zhebentyayeva T."/>
            <person name="Kuelheim C."/>
            <person name="Coggeshall M."/>
            <person name="Heim C."/>
            <person name="Lasky J.R."/>
            <person name="Leites L."/>
            <person name="Islam-Faridi N."/>
            <person name="Romero-Severson J."/>
            <person name="DeLeo V.L."/>
            <person name="Lucas S.M."/>
            <person name="Lazic D."/>
            <person name="Gailing O."/>
            <person name="Carlson J."/>
            <person name="Staton M."/>
        </authorList>
    </citation>
    <scope>NUCLEOTIDE SEQUENCE [LARGE SCALE GENOMIC DNA]</scope>
    <source>
        <strain evidence="6">Pseudo-F2</strain>
    </source>
</reference>
<sequence>MWLRGFSSVPIKEKKKWDALVIGAGHNGLIAATYLARGGLTVAVLERRHVIGGAAVTEEIIPGFKFSRCSYLQSLLRPSIVRELELVKHGLKLLKPICTSFTPCLDGRYLLLWPNDDQNYLEISKFSKRDADAYPRYESQLHKFCKFMDFILESHAPETLHGDSYLIDWLRDKLHKSVFWTRCLQHALSLGQKDMVDFMDLLLSPTSKVLNMWFESDVVKATLAADSIIGTMASIHTPGSGYVLLHHVMGETDGERNIWSHVEGGMGSVSLAISKAAKEAGVHIITNVEVSKLMIEDSGIVNGVLLTDGEQFCSSIILSNATPYKTFMELVPQNVLPDDFVRAIKNSDYRSGTTKINVAVDKLPQFKSCRLNYPEVGPQHTATIRIGSESMEQIGSACQDAWNGLSSERPVMEMTIPSSLDKTLSPPGKHVIGLFTQYTPYKPSDGSWEDPIYRESYAQRCFNLIDEYAPGFSSSVIGYDMLTPPDLEREFSLTGGNIFHGAMGLDSLFLMRPIKGWSDHRTPIRGLYMCGSGSHPGGGVMGAPGRNAAHVVLQDVKKHSR</sequence>
<comment type="subcellular location">
    <subcellularLocation>
        <location evidence="1">Mitochondrion matrix</location>
    </subcellularLocation>
</comment>
<dbReference type="Proteomes" id="UP001324115">
    <property type="component" value="Unassembled WGS sequence"/>
</dbReference>
<dbReference type="Gene3D" id="3.50.50.60">
    <property type="entry name" value="FAD/NAD(P)-binding domain"/>
    <property type="match status" value="2"/>
</dbReference>
<dbReference type="GO" id="GO:0005759">
    <property type="term" value="C:mitochondrial matrix"/>
    <property type="evidence" value="ECO:0007669"/>
    <property type="project" value="UniProtKB-SubCell"/>
</dbReference>
<evidence type="ECO:0000256" key="1">
    <source>
        <dbReference type="ARBA" id="ARBA00004305"/>
    </source>
</evidence>
<dbReference type="PANTHER" id="PTHR10668:SF104">
    <property type="entry name" value="AMINE OXIDASE DOMAIN-CONTAINING PROTEIN"/>
    <property type="match status" value="1"/>
</dbReference>
<dbReference type="PANTHER" id="PTHR10668">
    <property type="entry name" value="PHYTOENE DEHYDROGENASE"/>
    <property type="match status" value="1"/>
</dbReference>
<dbReference type="InterPro" id="IPR002937">
    <property type="entry name" value="Amino_oxidase"/>
</dbReference>
<dbReference type="AlphaFoldDB" id="A0AAN7F2C1"/>
<evidence type="ECO:0000256" key="2">
    <source>
        <dbReference type="ARBA" id="ARBA00037217"/>
    </source>
</evidence>
<feature type="domain" description="Amine oxidase" evidence="5">
    <location>
        <begin position="236"/>
        <end position="361"/>
    </location>
</feature>
<evidence type="ECO:0000259" key="5">
    <source>
        <dbReference type="Pfam" id="PF01593"/>
    </source>
</evidence>
<name>A0AAN7F2C1_QUERU</name>